<dbReference type="GO" id="GO:0043328">
    <property type="term" value="P:protein transport to vacuole involved in ubiquitin-dependent protein catabolic process via the multivesicular body sorting pathway"/>
    <property type="evidence" value="ECO:0007669"/>
    <property type="project" value="TreeGrafter"/>
</dbReference>
<dbReference type="HOGENOM" id="CLU_437510_0_0_1"/>
<dbReference type="EMBL" id="JEMT01014720">
    <property type="protein sequence ID" value="EXX73357.1"/>
    <property type="molecule type" value="Genomic_DNA"/>
</dbReference>
<dbReference type="AlphaFoldDB" id="A0A015JUU5"/>
<feature type="region of interest" description="Disordered" evidence="2">
    <location>
        <begin position="359"/>
        <end position="625"/>
    </location>
</feature>
<evidence type="ECO:0000313" key="3">
    <source>
        <dbReference type="EMBL" id="EXX73357.1"/>
    </source>
</evidence>
<organism evidence="3 4">
    <name type="scientific">Rhizophagus irregularis (strain DAOM 197198w)</name>
    <name type="common">Glomus intraradices</name>
    <dbReference type="NCBI Taxonomy" id="1432141"/>
    <lineage>
        <taxon>Eukaryota</taxon>
        <taxon>Fungi</taxon>
        <taxon>Fungi incertae sedis</taxon>
        <taxon>Mucoromycota</taxon>
        <taxon>Glomeromycotina</taxon>
        <taxon>Glomeromycetes</taxon>
        <taxon>Glomerales</taxon>
        <taxon>Glomeraceae</taxon>
        <taxon>Rhizophagus</taxon>
    </lineage>
</organism>
<dbReference type="GO" id="GO:0005768">
    <property type="term" value="C:endosome"/>
    <property type="evidence" value="ECO:0007669"/>
    <property type="project" value="TreeGrafter"/>
</dbReference>
<sequence>MNNNNNVDTELNDKTALEAVIYLQRYIENEQRIKDSYSTLDKNYNKLNENYNSLLTDYNKLKERCVELERINSNYQSALGNVTNFRLNDNDKNNSVQLTEDILRLQDDLEIYVTNLRPNIEINYKNVKNLLSKYKSKTRLSSTSSDIPIIKATIQRHVLETIFGYFSVYANTKNFNEPYSLEALIANKAEELIILTQEFGKTREGNDSITLAVPTKMRQQIYSALGNRGFSNIMIEQGTYEHFFVSKFKTKLNEEMEQYRKILNPIKKKEIEEKAANIILDVIRIFFFRIQTQEPIGQFYWFQNKDKIDPGLMNGMWDDDKFDDFEVDICKFPLVGIELNDDIKRKIYTHAIILPQKVQRTKSESKHVKQESKHKADNQSNSESNFNVNSQYQPQSDVKAPSKSEFKAEVETQSKPEFKPDVDTQPRPELEHEVNINPQPQPQTNPQTQNSPQTTPQTPQSQTSPQTTLQTPQPQTSSLTTPQTPQPQTSSLTTPQTPQYQTSSLTTPQTPQSQTSPQTTPQTQNSPQTTPQTPQSQTSPQTIPQTPQPQTSPQTTPQTPQSQTSSQTIPQTPQPQTSPQTTLQPPQTSQSQPQSSPQTTSQSHSGSEVDPQAEGKKKNKIFGIF</sequence>
<dbReference type="Proteomes" id="UP000022910">
    <property type="component" value="Unassembled WGS sequence"/>
</dbReference>
<proteinExistence type="predicted"/>
<feature type="compositionally biased region" description="Low complexity" evidence="2">
    <location>
        <begin position="442"/>
        <end position="603"/>
    </location>
</feature>
<evidence type="ECO:0000256" key="1">
    <source>
        <dbReference type="SAM" id="Coils"/>
    </source>
</evidence>
<dbReference type="STRING" id="1432141.A0A015JUU5"/>
<evidence type="ECO:0000256" key="2">
    <source>
        <dbReference type="SAM" id="MobiDB-lite"/>
    </source>
</evidence>
<feature type="compositionally biased region" description="Polar residues" evidence="2">
    <location>
        <begin position="378"/>
        <end position="396"/>
    </location>
</feature>
<accession>A0A015JUU5</accession>
<reference evidence="3 4" key="1">
    <citation type="submission" date="2014-02" db="EMBL/GenBank/DDBJ databases">
        <title>Single nucleus genome sequencing reveals high similarity among nuclei of an endomycorrhizal fungus.</title>
        <authorList>
            <person name="Lin K."/>
            <person name="Geurts R."/>
            <person name="Zhang Z."/>
            <person name="Limpens E."/>
            <person name="Saunders D.G."/>
            <person name="Mu D."/>
            <person name="Pang E."/>
            <person name="Cao H."/>
            <person name="Cha H."/>
            <person name="Lin T."/>
            <person name="Zhou Q."/>
            <person name="Shang Y."/>
            <person name="Li Y."/>
            <person name="Ivanov S."/>
            <person name="Sharma T."/>
            <person name="Velzen R.V."/>
            <person name="Ruijter N.D."/>
            <person name="Aanen D.K."/>
            <person name="Win J."/>
            <person name="Kamoun S."/>
            <person name="Bisseling T."/>
            <person name="Huang S."/>
        </authorList>
    </citation>
    <scope>NUCLEOTIDE SEQUENCE [LARGE SCALE GENOMIC DNA]</scope>
    <source>
        <strain evidence="4">DAOM197198w</strain>
    </source>
</reference>
<keyword evidence="4" id="KW-1185">Reference proteome</keyword>
<keyword evidence="1" id="KW-0175">Coiled coil</keyword>
<dbReference type="OrthoDB" id="2438086at2759"/>
<dbReference type="PANTHER" id="PTHR23030">
    <property type="entry name" value="PCD6 INTERACTING PROTEIN-RELATED"/>
    <property type="match status" value="1"/>
</dbReference>
<comment type="caution">
    <text evidence="3">The sequence shown here is derived from an EMBL/GenBank/DDBJ whole genome shotgun (WGS) entry which is preliminary data.</text>
</comment>
<name>A0A015JUU5_RHIIW</name>
<feature type="coiled-coil region" evidence="1">
    <location>
        <begin position="37"/>
        <end position="78"/>
    </location>
</feature>
<dbReference type="PANTHER" id="PTHR23030:SF30">
    <property type="entry name" value="TYROSINE-PROTEIN PHOSPHATASE NON-RECEPTOR TYPE 23"/>
    <property type="match status" value="1"/>
</dbReference>
<protein>
    <submittedName>
        <fullName evidence="3">Uncharacterized protein</fullName>
    </submittedName>
</protein>
<feature type="compositionally biased region" description="Basic and acidic residues" evidence="2">
    <location>
        <begin position="361"/>
        <end position="377"/>
    </location>
</feature>
<feature type="compositionally biased region" description="Basic and acidic residues" evidence="2">
    <location>
        <begin position="400"/>
        <end position="434"/>
    </location>
</feature>
<gene>
    <name evidence="3" type="ORF">RirG_061010</name>
</gene>
<evidence type="ECO:0000313" key="4">
    <source>
        <dbReference type="Proteomes" id="UP000022910"/>
    </source>
</evidence>